<keyword evidence="1" id="KW-0175">Coiled coil</keyword>
<evidence type="ECO:0000256" key="1">
    <source>
        <dbReference type="SAM" id="Coils"/>
    </source>
</evidence>
<evidence type="ECO:0000313" key="2">
    <source>
        <dbReference type="EMBL" id="NMF04333.1"/>
    </source>
</evidence>
<name>A0A7X9SMH4_CLOBE</name>
<dbReference type="RefSeq" id="WP_168981399.1">
    <property type="nucleotide sequence ID" value="NZ_JABAGD010000008.1"/>
</dbReference>
<protein>
    <recommendedName>
        <fullName evidence="4">DUF4355 domain-containing protein</fullName>
    </recommendedName>
</protein>
<comment type="caution">
    <text evidence="2">The sequence shown here is derived from an EMBL/GenBank/DDBJ whole genome shotgun (WGS) entry which is preliminary data.</text>
</comment>
<dbReference type="Proteomes" id="UP000587880">
    <property type="component" value="Unassembled WGS sequence"/>
</dbReference>
<dbReference type="AlphaFoldDB" id="A0A7X9SMH4"/>
<proteinExistence type="predicted"/>
<gene>
    <name evidence="2" type="ORF">HF849_06095</name>
</gene>
<evidence type="ECO:0008006" key="4">
    <source>
        <dbReference type="Google" id="ProtNLM"/>
    </source>
</evidence>
<feature type="coiled-coil region" evidence="1">
    <location>
        <begin position="28"/>
        <end position="64"/>
    </location>
</feature>
<dbReference type="EMBL" id="JABAGD010000008">
    <property type="protein sequence ID" value="NMF04333.1"/>
    <property type="molecule type" value="Genomic_DNA"/>
</dbReference>
<accession>A0A7X9SMH4</accession>
<sequence length="152" mass="17410">MELTELNLTEEQLQGVNSILQSEGDKIRTKYNKQIKELEGKIPKEKTEEELAYEKEKADFEREKAQFNLSKTLESNGLNSELAKYLNVGEGVDLESYIKDLTNVIGKQTTTFKPSSHANNGGITKEQFNSMTYNERMNLYNTNKSLYDILSK</sequence>
<evidence type="ECO:0000313" key="3">
    <source>
        <dbReference type="Proteomes" id="UP000587880"/>
    </source>
</evidence>
<organism evidence="2 3">
    <name type="scientific">Clostridium beijerinckii</name>
    <name type="common">Clostridium MP</name>
    <dbReference type="NCBI Taxonomy" id="1520"/>
    <lineage>
        <taxon>Bacteria</taxon>
        <taxon>Bacillati</taxon>
        <taxon>Bacillota</taxon>
        <taxon>Clostridia</taxon>
        <taxon>Eubacteriales</taxon>
        <taxon>Clostridiaceae</taxon>
        <taxon>Clostridium</taxon>
    </lineage>
</organism>
<reference evidence="2 3" key="1">
    <citation type="submission" date="2020-04" db="EMBL/GenBank/DDBJ databases">
        <authorList>
            <person name="Hitch T.C.A."/>
            <person name="Wylensek D."/>
            <person name="Clavel T."/>
        </authorList>
    </citation>
    <scope>NUCLEOTIDE SEQUENCE [LARGE SCALE GENOMIC DNA]</scope>
    <source>
        <strain evidence="2 3">WB01_NA02</strain>
    </source>
</reference>